<evidence type="ECO:0000256" key="3">
    <source>
        <dbReference type="PROSITE-ProRule" id="PRU00221"/>
    </source>
</evidence>
<dbReference type="CDD" id="cd00200">
    <property type="entry name" value="WD40"/>
    <property type="match status" value="1"/>
</dbReference>
<feature type="compositionally biased region" description="Polar residues" evidence="4">
    <location>
        <begin position="404"/>
        <end position="417"/>
    </location>
</feature>
<reference evidence="5 6" key="1">
    <citation type="submission" date="2016-06" db="EMBL/GenBank/DDBJ databases">
        <title>Comparative genomics of the ectomycorrhizal sister species Rhizopogon vinicolor and Rhizopogon vesiculosus (Basidiomycota: Boletales) reveals a divergence of the mating type B locus.</title>
        <authorList>
            <consortium name="DOE Joint Genome Institute"/>
            <person name="Mujic A.B."/>
            <person name="Kuo A."/>
            <person name="Tritt A."/>
            <person name="Lipzen A."/>
            <person name="Chen C."/>
            <person name="Johnson J."/>
            <person name="Sharma A."/>
            <person name="Barry K."/>
            <person name="Grigoriev I.V."/>
            <person name="Spatafora J.W."/>
        </authorList>
    </citation>
    <scope>NUCLEOTIDE SEQUENCE [LARGE SCALE GENOMIC DNA]</scope>
    <source>
        <strain evidence="5 6">AM-OR11-026</strain>
    </source>
</reference>
<dbReference type="PROSITE" id="PS50082">
    <property type="entry name" value="WD_REPEATS_2"/>
    <property type="match status" value="5"/>
</dbReference>
<evidence type="ECO:0000313" key="6">
    <source>
        <dbReference type="Proteomes" id="UP000092154"/>
    </source>
</evidence>
<proteinExistence type="predicted"/>
<protein>
    <submittedName>
        <fullName evidence="5">WD40 repeat-like protein</fullName>
    </submittedName>
</protein>
<dbReference type="AlphaFoldDB" id="A0A1B7N7P1"/>
<dbReference type="OrthoDB" id="2679630at2759"/>
<evidence type="ECO:0000256" key="1">
    <source>
        <dbReference type="ARBA" id="ARBA00022574"/>
    </source>
</evidence>
<evidence type="ECO:0000313" key="5">
    <source>
        <dbReference type="EMBL" id="OAX40856.1"/>
    </source>
</evidence>
<gene>
    <name evidence="5" type="ORF">K503DRAFT_768215</name>
</gene>
<dbReference type="STRING" id="1314800.A0A1B7N7P1"/>
<feature type="repeat" description="WD" evidence="3">
    <location>
        <begin position="239"/>
        <end position="280"/>
    </location>
</feature>
<dbReference type="InterPro" id="IPR020472">
    <property type="entry name" value="WD40_PAC1"/>
</dbReference>
<feature type="repeat" description="WD" evidence="3">
    <location>
        <begin position="36"/>
        <end position="77"/>
    </location>
</feature>
<dbReference type="InParanoid" id="A0A1B7N7P1"/>
<dbReference type="Gene3D" id="2.130.10.10">
    <property type="entry name" value="YVTN repeat-like/Quinoprotein amine dehydrogenase"/>
    <property type="match status" value="2"/>
</dbReference>
<organism evidence="5 6">
    <name type="scientific">Rhizopogon vinicolor AM-OR11-026</name>
    <dbReference type="NCBI Taxonomy" id="1314800"/>
    <lineage>
        <taxon>Eukaryota</taxon>
        <taxon>Fungi</taxon>
        <taxon>Dikarya</taxon>
        <taxon>Basidiomycota</taxon>
        <taxon>Agaricomycotina</taxon>
        <taxon>Agaricomycetes</taxon>
        <taxon>Agaricomycetidae</taxon>
        <taxon>Boletales</taxon>
        <taxon>Suillineae</taxon>
        <taxon>Rhizopogonaceae</taxon>
        <taxon>Rhizopogon</taxon>
    </lineage>
</organism>
<dbReference type="PANTHER" id="PTHR19848:SF8">
    <property type="entry name" value="F-BOX AND WD REPEAT DOMAIN CONTAINING 7"/>
    <property type="match status" value="1"/>
</dbReference>
<keyword evidence="2" id="KW-0677">Repeat</keyword>
<keyword evidence="6" id="KW-1185">Reference proteome</keyword>
<feature type="region of interest" description="Disordered" evidence="4">
    <location>
        <begin position="385"/>
        <end position="417"/>
    </location>
</feature>
<dbReference type="PROSITE" id="PS50294">
    <property type="entry name" value="WD_REPEATS_REGION"/>
    <property type="match status" value="5"/>
</dbReference>
<dbReference type="SUPFAM" id="SSF50978">
    <property type="entry name" value="WD40 repeat-like"/>
    <property type="match status" value="1"/>
</dbReference>
<sequence>MAAFKAIRRQTNLFVQAAGDIQMLPKSSPLRPHRVFERHADWVSSLAFSPDETHIATGSGDGTVLIWNLQTGTHTDIGGHTGFIRSVSFSPDGQRVATGGYDGRVCIWDISSRTLLFALSAEHDSRAVSFSPDGHQVASVGDGSVKIWDAATSNTSHSLNDRGHWTLAYTPDGSMLACGTGKSITIWMPKSNDFYELLGHAGPVLSVAFAPPDQLISGSADGTIRRWNFKTRESIGEPLTGHIGTVLSVSISPNGQMIASSGQDKTLRLWNARTGKPVGRVLQHPDWVRCVKFSPNGEYIATACDDKKVRLWHVHKRAKTLTVGSERDIGDGLRDSVNLDVDEPSTLFSGRDESGNPIMPIVASPTSTPDLPFTMPSKLQAQIQPENDRSNGVPPEILPRLNKSVASPSLPPLQNCSGKRKAKISTWVLRAVFHRFRNGRRRRSNASTDA</sequence>
<evidence type="ECO:0000256" key="4">
    <source>
        <dbReference type="SAM" id="MobiDB-lite"/>
    </source>
</evidence>
<dbReference type="Proteomes" id="UP000092154">
    <property type="component" value="Unassembled WGS sequence"/>
</dbReference>
<dbReference type="EMBL" id="KV448198">
    <property type="protein sequence ID" value="OAX40856.1"/>
    <property type="molecule type" value="Genomic_DNA"/>
</dbReference>
<accession>A0A1B7N7P1</accession>
<dbReference type="InterPro" id="IPR001680">
    <property type="entry name" value="WD40_rpt"/>
</dbReference>
<dbReference type="PROSITE" id="PS00678">
    <property type="entry name" value="WD_REPEATS_1"/>
    <property type="match status" value="3"/>
</dbReference>
<feature type="repeat" description="WD" evidence="3">
    <location>
        <begin position="197"/>
        <end position="237"/>
    </location>
</feature>
<dbReference type="InterPro" id="IPR015943">
    <property type="entry name" value="WD40/YVTN_repeat-like_dom_sf"/>
</dbReference>
<dbReference type="Pfam" id="PF00400">
    <property type="entry name" value="WD40"/>
    <property type="match status" value="7"/>
</dbReference>
<dbReference type="SMART" id="SM00320">
    <property type="entry name" value="WD40"/>
    <property type="match status" value="7"/>
</dbReference>
<keyword evidence="1 3" id="KW-0853">WD repeat</keyword>
<dbReference type="InterPro" id="IPR036322">
    <property type="entry name" value="WD40_repeat_dom_sf"/>
</dbReference>
<evidence type="ECO:0000256" key="2">
    <source>
        <dbReference type="ARBA" id="ARBA00022737"/>
    </source>
</evidence>
<name>A0A1B7N7P1_9AGAM</name>
<feature type="repeat" description="WD" evidence="3">
    <location>
        <begin position="77"/>
        <end position="118"/>
    </location>
</feature>
<dbReference type="PRINTS" id="PR00320">
    <property type="entry name" value="GPROTEINBRPT"/>
</dbReference>
<feature type="repeat" description="WD" evidence="3">
    <location>
        <begin position="281"/>
        <end position="322"/>
    </location>
</feature>
<dbReference type="InterPro" id="IPR019775">
    <property type="entry name" value="WD40_repeat_CS"/>
</dbReference>
<dbReference type="PANTHER" id="PTHR19848">
    <property type="entry name" value="WD40 REPEAT PROTEIN"/>
    <property type="match status" value="1"/>
</dbReference>